<keyword evidence="1" id="KW-0732">Signal</keyword>
<keyword evidence="3" id="KW-1185">Reference proteome</keyword>
<evidence type="ECO:0000256" key="1">
    <source>
        <dbReference type="SAM" id="SignalP"/>
    </source>
</evidence>
<organism evidence="2 3">
    <name type="scientific">Opisthorchis felineus</name>
    <dbReference type="NCBI Taxonomy" id="147828"/>
    <lineage>
        <taxon>Eukaryota</taxon>
        <taxon>Metazoa</taxon>
        <taxon>Spiralia</taxon>
        <taxon>Lophotrochozoa</taxon>
        <taxon>Platyhelminthes</taxon>
        <taxon>Trematoda</taxon>
        <taxon>Digenea</taxon>
        <taxon>Opisthorchiida</taxon>
        <taxon>Opisthorchiata</taxon>
        <taxon>Opisthorchiidae</taxon>
        <taxon>Opisthorchis</taxon>
    </lineage>
</organism>
<comment type="caution">
    <text evidence="2">The sequence shown here is derived from an EMBL/GenBank/DDBJ whole genome shotgun (WGS) entry which is preliminary data.</text>
</comment>
<dbReference type="Proteomes" id="UP000308267">
    <property type="component" value="Unassembled WGS sequence"/>
</dbReference>
<name>A0A4S2MLK9_OPIFE</name>
<dbReference type="AlphaFoldDB" id="A0A4S2MLK9"/>
<evidence type="ECO:0000313" key="2">
    <source>
        <dbReference type="EMBL" id="TGZ76009.1"/>
    </source>
</evidence>
<accession>A0A4S2MLK9</accession>
<proteinExistence type="predicted"/>
<evidence type="ECO:0000313" key="3">
    <source>
        <dbReference type="Proteomes" id="UP000308267"/>
    </source>
</evidence>
<dbReference type="EMBL" id="SJOL01000056">
    <property type="protein sequence ID" value="TGZ76009.1"/>
    <property type="molecule type" value="Genomic_DNA"/>
</dbReference>
<reference evidence="2 3" key="1">
    <citation type="journal article" date="2019" name="BMC Genomics">
        <title>New insights from Opisthorchis felineus genome: update on genomics of the epidemiologically important liver flukes.</title>
        <authorList>
            <person name="Ershov N.I."/>
            <person name="Mordvinov V.A."/>
            <person name="Prokhortchouk E.B."/>
            <person name="Pakharukova M.Y."/>
            <person name="Gunbin K.V."/>
            <person name="Ustyantsev K."/>
            <person name="Genaev M.A."/>
            <person name="Blinov A.G."/>
            <person name="Mazur A."/>
            <person name="Boulygina E."/>
            <person name="Tsygankova S."/>
            <person name="Khrameeva E."/>
            <person name="Chekanov N."/>
            <person name="Fan G."/>
            <person name="Xiao A."/>
            <person name="Zhang H."/>
            <person name="Xu X."/>
            <person name="Yang H."/>
            <person name="Solovyev V."/>
            <person name="Lee S.M."/>
            <person name="Liu X."/>
            <person name="Afonnikov D.A."/>
            <person name="Skryabin K.G."/>
        </authorList>
    </citation>
    <scope>NUCLEOTIDE SEQUENCE [LARGE SCALE GENOMIC DNA]</scope>
    <source>
        <strain evidence="2">AK-0245</strain>
        <tissue evidence="2">Whole organism</tissue>
    </source>
</reference>
<gene>
    <name evidence="2" type="ORF">CRM22_000056</name>
</gene>
<feature type="chain" id="PRO_5020502076" evidence="1">
    <location>
        <begin position="27"/>
        <end position="127"/>
    </location>
</feature>
<feature type="signal peptide" evidence="1">
    <location>
        <begin position="1"/>
        <end position="26"/>
    </location>
</feature>
<sequence length="127" mass="14589">MSRLQLFNFQALVLCFFVLEATSALAVEQDAYTKCTKQCGMDPGSIPIDMKDFDCVGECLGTIQKYCEGERHMTIDCKIVCPNHQHSQWWRNIRNLQLILHPSSHLKRLLKTSFIWTNLASNPDEIV</sequence>
<protein>
    <submittedName>
        <fullName evidence="2">Uncharacterized protein</fullName>
    </submittedName>
</protein>